<proteinExistence type="predicted"/>
<keyword evidence="2" id="KW-1185">Reference proteome</keyword>
<dbReference type="Proteomes" id="UP000276133">
    <property type="component" value="Unassembled WGS sequence"/>
</dbReference>
<protein>
    <submittedName>
        <fullName evidence="1">Uncharacterized protein</fullName>
    </submittedName>
</protein>
<gene>
    <name evidence="1" type="ORF">BpHYR1_041628</name>
</gene>
<organism evidence="1 2">
    <name type="scientific">Brachionus plicatilis</name>
    <name type="common">Marine rotifer</name>
    <name type="synonym">Brachionus muelleri</name>
    <dbReference type="NCBI Taxonomy" id="10195"/>
    <lineage>
        <taxon>Eukaryota</taxon>
        <taxon>Metazoa</taxon>
        <taxon>Spiralia</taxon>
        <taxon>Gnathifera</taxon>
        <taxon>Rotifera</taxon>
        <taxon>Eurotatoria</taxon>
        <taxon>Monogononta</taxon>
        <taxon>Pseudotrocha</taxon>
        <taxon>Ploima</taxon>
        <taxon>Brachionidae</taxon>
        <taxon>Brachionus</taxon>
    </lineage>
</organism>
<sequence length="142" mass="17310">MDYEEFVNFRSQFYFYCGKEFFLKEFGKKPDKERPIPRNHVVLCEMIKKRGAKVPDFYGYYNLWRSCDENVYVEYDREEKRFLFQKKFNDNLKNDELYDFVNYKISSFDGASQRFGKSVKFFKYLCAFTGTGHNLEKKNSRK</sequence>
<evidence type="ECO:0000313" key="2">
    <source>
        <dbReference type="Proteomes" id="UP000276133"/>
    </source>
</evidence>
<comment type="caution">
    <text evidence="1">The sequence shown here is derived from an EMBL/GenBank/DDBJ whole genome shotgun (WGS) entry which is preliminary data.</text>
</comment>
<name>A0A3M7SSW9_BRAPC</name>
<accession>A0A3M7SSW9</accession>
<evidence type="ECO:0000313" key="1">
    <source>
        <dbReference type="EMBL" id="RNA38951.1"/>
    </source>
</evidence>
<dbReference type="AlphaFoldDB" id="A0A3M7SSW9"/>
<dbReference type="EMBL" id="REGN01000798">
    <property type="protein sequence ID" value="RNA38951.1"/>
    <property type="molecule type" value="Genomic_DNA"/>
</dbReference>
<reference evidence="1 2" key="1">
    <citation type="journal article" date="2018" name="Sci. Rep.">
        <title>Genomic signatures of local adaptation to the degree of environmental predictability in rotifers.</title>
        <authorList>
            <person name="Franch-Gras L."/>
            <person name="Hahn C."/>
            <person name="Garcia-Roger E.M."/>
            <person name="Carmona M.J."/>
            <person name="Serra M."/>
            <person name="Gomez A."/>
        </authorList>
    </citation>
    <scope>NUCLEOTIDE SEQUENCE [LARGE SCALE GENOMIC DNA]</scope>
    <source>
        <strain evidence="1">HYR1</strain>
    </source>
</reference>
<dbReference type="OrthoDB" id="2273864at2759"/>